<accession>A0ABU2L5I4</accession>
<evidence type="ECO:0000313" key="3">
    <source>
        <dbReference type="Proteomes" id="UP001183388"/>
    </source>
</evidence>
<proteinExistence type="predicted"/>
<dbReference type="Pfam" id="PF01381">
    <property type="entry name" value="HTH_3"/>
    <property type="match status" value="1"/>
</dbReference>
<evidence type="ECO:0000259" key="1">
    <source>
        <dbReference type="PROSITE" id="PS50943"/>
    </source>
</evidence>
<dbReference type="CDD" id="cd00093">
    <property type="entry name" value="HTH_XRE"/>
    <property type="match status" value="1"/>
</dbReference>
<dbReference type="SUPFAM" id="SSF47413">
    <property type="entry name" value="lambda repressor-like DNA-binding domains"/>
    <property type="match status" value="1"/>
</dbReference>
<dbReference type="SMART" id="SM00530">
    <property type="entry name" value="HTH_XRE"/>
    <property type="match status" value="1"/>
</dbReference>
<evidence type="ECO:0000313" key="2">
    <source>
        <dbReference type="EMBL" id="MDT0306829.1"/>
    </source>
</evidence>
<sequence length="145" mass="15431">MNRDPRAWQRLSRALREARGHKGLTQADLASLAGVSLAAVGAAEKGEPPEKRMPPTLPKIARALGWPAGAIETILEGADPPGGWTEPAARLDAGLVETVMTQAMVTATNQATAAEIRRAVTIAVDELRRHGVLNEPDDVQPNQTM</sequence>
<dbReference type="InterPro" id="IPR001387">
    <property type="entry name" value="Cro/C1-type_HTH"/>
</dbReference>
<dbReference type="Gene3D" id="1.10.260.40">
    <property type="entry name" value="lambda repressor-like DNA-binding domains"/>
    <property type="match status" value="1"/>
</dbReference>
<dbReference type="RefSeq" id="WP_311629767.1">
    <property type="nucleotide sequence ID" value="NZ_JAVREN010000008.1"/>
</dbReference>
<dbReference type="InterPro" id="IPR010982">
    <property type="entry name" value="Lambda_DNA-bd_dom_sf"/>
</dbReference>
<feature type="domain" description="HTH cro/C1-type" evidence="1">
    <location>
        <begin position="15"/>
        <end position="47"/>
    </location>
</feature>
<name>A0ABU2L5I4_9ACTN</name>
<comment type="caution">
    <text evidence="2">The sequence shown here is derived from an EMBL/GenBank/DDBJ whole genome shotgun (WGS) entry which is preliminary data.</text>
</comment>
<dbReference type="PROSITE" id="PS50943">
    <property type="entry name" value="HTH_CROC1"/>
    <property type="match status" value="1"/>
</dbReference>
<reference evidence="3" key="1">
    <citation type="submission" date="2023-07" db="EMBL/GenBank/DDBJ databases">
        <title>30 novel species of actinomycetes from the DSMZ collection.</title>
        <authorList>
            <person name="Nouioui I."/>
        </authorList>
    </citation>
    <scope>NUCLEOTIDE SEQUENCE [LARGE SCALE GENOMIC DNA]</scope>
    <source>
        <strain evidence="3">DSM 44917</strain>
    </source>
</reference>
<dbReference type="Proteomes" id="UP001183388">
    <property type="component" value="Unassembled WGS sequence"/>
</dbReference>
<gene>
    <name evidence="2" type="ORF">RM780_07615</name>
</gene>
<dbReference type="EMBL" id="JAVREN010000008">
    <property type="protein sequence ID" value="MDT0306829.1"/>
    <property type="molecule type" value="Genomic_DNA"/>
</dbReference>
<organism evidence="2 3">
    <name type="scientific">Streptomyces boetiae</name>
    <dbReference type="NCBI Taxonomy" id="3075541"/>
    <lineage>
        <taxon>Bacteria</taxon>
        <taxon>Bacillati</taxon>
        <taxon>Actinomycetota</taxon>
        <taxon>Actinomycetes</taxon>
        <taxon>Kitasatosporales</taxon>
        <taxon>Streptomycetaceae</taxon>
        <taxon>Streptomyces</taxon>
    </lineage>
</organism>
<keyword evidence="3" id="KW-1185">Reference proteome</keyword>
<protein>
    <submittedName>
        <fullName evidence="2">Helix-turn-helix transcriptional regulator</fullName>
    </submittedName>
</protein>